<comment type="caution">
    <text evidence="2">The sequence shown here is derived from an EMBL/GenBank/DDBJ whole genome shotgun (WGS) entry which is preliminary data.</text>
</comment>
<evidence type="ECO:0000313" key="2">
    <source>
        <dbReference type="EMBL" id="GEQ96549.1"/>
    </source>
</evidence>
<keyword evidence="1" id="KW-0812">Transmembrane</keyword>
<dbReference type="EMBL" id="BKCL01000001">
    <property type="protein sequence ID" value="GEQ96549.1"/>
    <property type="molecule type" value="Genomic_DNA"/>
</dbReference>
<sequence length="149" mass="15303">MIGGNLFRAAAADAAKRLLLILVAAVLIAVVAILLCGALVAALALYLPIWAALSITAVILLILALAAVHMALGQEKEKTKGHDQASAASPASAQAVDIGEMIGKSMKDRPKTTLGVALLMGVALGANPSLRRDLIDQLKNWDGGSPPVH</sequence>
<gene>
    <name evidence="2" type="ORF">JCM17844_01860</name>
</gene>
<dbReference type="AlphaFoldDB" id="A0A5A7MNS4"/>
<organism evidence="2 3">
    <name type="scientific">Iodidimonas gelatinilytica</name>
    <dbReference type="NCBI Taxonomy" id="1236966"/>
    <lineage>
        <taxon>Bacteria</taxon>
        <taxon>Pseudomonadati</taxon>
        <taxon>Pseudomonadota</taxon>
        <taxon>Alphaproteobacteria</taxon>
        <taxon>Iodidimonadales</taxon>
        <taxon>Iodidimonadaceae</taxon>
        <taxon>Iodidimonas</taxon>
    </lineage>
</organism>
<accession>A0A5A7MNS4</accession>
<proteinExistence type="predicted"/>
<feature type="transmembrane region" description="Helical" evidence="1">
    <location>
        <begin position="49"/>
        <end position="72"/>
    </location>
</feature>
<evidence type="ECO:0000256" key="1">
    <source>
        <dbReference type="SAM" id="Phobius"/>
    </source>
</evidence>
<feature type="transmembrane region" description="Helical" evidence="1">
    <location>
        <begin position="18"/>
        <end position="43"/>
    </location>
</feature>
<name>A0A5A7MNS4_9PROT</name>
<dbReference type="Proteomes" id="UP000322084">
    <property type="component" value="Unassembled WGS sequence"/>
</dbReference>
<keyword evidence="1" id="KW-0472">Membrane</keyword>
<keyword evidence="1" id="KW-1133">Transmembrane helix</keyword>
<dbReference type="RefSeq" id="WP_149999236.1">
    <property type="nucleotide sequence ID" value="NZ_BKCL01000001.1"/>
</dbReference>
<reference evidence="2 3" key="1">
    <citation type="submission" date="2019-09" db="EMBL/GenBank/DDBJ databases">
        <title>NBRP : Genome information of microbial organism related human and environment.</title>
        <authorList>
            <person name="Hattori M."/>
            <person name="Oshima K."/>
            <person name="Inaba H."/>
            <person name="Suda W."/>
            <person name="Sakamoto M."/>
            <person name="Iino T."/>
            <person name="Kitahara M."/>
            <person name="Oshida Y."/>
            <person name="Iida T."/>
            <person name="Kudo T."/>
            <person name="Itoh T."/>
            <person name="Ohkuma M."/>
        </authorList>
    </citation>
    <scope>NUCLEOTIDE SEQUENCE [LARGE SCALE GENOMIC DNA]</scope>
    <source>
        <strain evidence="2 3">Hi-2</strain>
    </source>
</reference>
<evidence type="ECO:0000313" key="3">
    <source>
        <dbReference type="Proteomes" id="UP000322084"/>
    </source>
</evidence>
<protein>
    <submittedName>
        <fullName evidence="2">Uncharacterized protein</fullName>
    </submittedName>
</protein>